<dbReference type="AlphaFoldDB" id="A0A6N3AQK2"/>
<protein>
    <submittedName>
        <fullName evidence="1">Uncharacterized protein</fullName>
    </submittedName>
</protein>
<proteinExistence type="predicted"/>
<dbReference type="RefSeq" id="WP_156704417.1">
    <property type="nucleotide sequence ID" value="NZ_CACRUX010000033.1"/>
</dbReference>
<reference evidence="1" key="1">
    <citation type="submission" date="2019-11" db="EMBL/GenBank/DDBJ databases">
        <authorList>
            <person name="Feng L."/>
        </authorList>
    </citation>
    <scope>NUCLEOTIDE SEQUENCE</scope>
    <source>
        <strain evidence="1">VrattiLFYP33</strain>
    </source>
</reference>
<gene>
    <name evidence="1" type="ORF">VRLFYP33_00781</name>
</gene>
<dbReference type="EMBL" id="CACRUX010000033">
    <property type="protein sequence ID" value="VYT91926.1"/>
    <property type="molecule type" value="Genomic_DNA"/>
</dbReference>
<organism evidence="1">
    <name type="scientific">Veillonella ratti</name>
    <dbReference type="NCBI Taxonomy" id="103892"/>
    <lineage>
        <taxon>Bacteria</taxon>
        <taxon>Bacillati</taxon>
        <taxon>Bacillota</taxon>
        <taxon>Negativicutes</taxon>
        <taxon>Veillonellales</taxon>
        <taxon>Veillonellaceae</taxon>
        <taxon>Veillonella</taxon>
    </lineage>
</organism>
<sequence length="196" mass="20238">MATLNENLKSFAAALGNDYKALKSSISATDNKIGTLAGLETTNKGDIVTAMNELKESIVDVQGKAITEEAVDVKLSAKQDKLTPGSGITLTGNTISASVDLSALATIASVDDKIKVAVSKLIDGADATLDTFKEVQDMIRSDQTVASALAKTVGNKVDYANAQTLTTAQKLQACTNIGIGDPSIDLVGIYNTAKGA</sequence>
<name>A0A6N3AQK2_9FIRM</name>
<evidence type="ECO:0000313" key="1">
    <source>
        <dbReference type="EMBL" id="VYT91926.1"/>
    </source>
</evidence>
<accession>A0A6N3AQK2</accession>